<proteinExistence type="predicted"/>
<feature type="compositionally biased region" description="Polar residues" evidence="1">
    <location>
        <begin position="384"/>
        <end position="399"/>
    </location>
</feature>
<evidence type="ECO:0000313" key="2">
    <source>
        <dbReference type="EMBL" id="CAG2250063.1"/>
    </source>
</evidence>
<feature type="compositionally biased region" description="Basic and acidic residues" evidence="1">
    <location>
        <begin position="349"/>
        <end position="359"/>
    </location>
</feature>
<dbReference type="Proteomes" id="UP000683360">
    <property type="component" value="Unassembled WGS sequence"/>
</dbReference>
<organism evidence="2 3">
    <name type="scientific">Mytilus edulis</name>
    <name type="common">Blue mussel</name>
    <dbReference type="NCBI Taxonomy" id="6550"/>
    <lineage>
        <taxon>Eukaryota</taxon>
        <taxon>Metazoa</taxon>
        <taxon>Spiralia</taxon>
        <taxon>Lophotrochozoa</taxon>
        <taxon>Mollusca</taxon>
        <taxon>Bivalvia</taxon>
        <taxon>Autobranchia</taxon>
        <taxon>Pteriomorphia</taxon>
        <taxon>Mytilida</taxon>
        <taxon>Mytiloidea</taxon>
        <taxon>Mytilidae</taxon>
        <taxon>Mytilinae</taxon>
        <taxon>Mytilus</taxon>
    </lineage>
</organism>
<protein>
    <recommendedName>
        <fullName evidence="4">CABIT domain-containing protein</fullName>
    </recommendedName>
</protein>
<feature type="compositionally biased region" description="Basic and acidic residues" evidence="1">
    <location>
        <begin position="409"/>
        <end position="419"/>
    </location>
</feature>
<dbReference type="AlphaFoldDB" id="A0A8S3UWW9"/>
<comment type="caution">
    <text evidence="2">The sequence shown here is derived from an EMBL/GenBank/DDBJ whole genome shotgun (WGS) entry which is preliminary data.</text>
</comment>
<dbReference type="OrthoDB" id="6163040at2759"/>
<sequence length="571" mass="64847">MFKKSFIPQKIILDISINTVTGEPVPAGTEICVLLCDKLVVCVDDGEYLNVNVGCSKKTTDRFDKIYLNPGNQESFADIHCNGETFHSFDKLCCKRPRFFSCSNDLFAFDGNDCVKVKSGEKLELRTSTNVRKTPQTSIIVLSNRENYQVHIPLENTYTFQGHQDPNHYTPGDLIDNFPLPRQVKIIDKSLYRLGKSCICSKELNLQSVTTNYFLLFTTELKDGPLVSGLELRHHVKCCVFTDLREVKIRTRIDNSQFSDTFSTIFLFEKIQDNQMVFSVLGRHSTVSRSKAGRLEYKDQDSGFSDSDLESCVSTLAVGKSKTSNIQHISEGNKTLPKQTKPRRIRRLSTQDDFFKNSTDDSDTTSNCSSGEYVGVRLDIEKTSNIQHISEHNNTPPKQNKQRRIRRLSTQDDFSKNSIDDSDTTSGRSSGEYVGVKLDIEKIPPIPERTYLNPPIVQKDHQSKYDTYIASTEQLKAGEGANVKLETNINKSEKISESTSKSDIRSITIIQLGILLKNFKLYKFAEIYCENQINGDFFMDMTAEILKEEPFNLNSFEMLKVTKLQSGWNPK</sequence>
<feature type="region of interest" description="Disordered" evidence="1">
    <location>
        <begin position="331"/>
        <end position="370"/>
    </location>
</feature>
<evidence type="ECO:0008006" key="4">
    <source>
        <dbReference type="Google" id="ProtNLM"/>
    </source>
</evidence>
<gene>
    <name evidence="2" type="ORF">MEDL_61801</name>
</gene>
<reference evidence="2" key="1">
    <citation type="submission" date="2021-03" db="EMBL/GenBank/DDBJ databases">
        <authorList>
            <person name="Bekaert M."/>
        </authorList>
    </citation>
    <scope>NUCLEOTIDE SEQUENCE</scope>
</reference>
<evidence type="ECO:0000313" key="3">
    <source>
        <dbReference type="Proteomes" id="UP000683360"/>
    </source>
</evidence>
<dbReference type="EMBL" id="CAJPWZ010003030">
    <property type="protein sequence ID" value="CAG2250063.1"/>
    <property type="molecule type" value="Genomic_DNA"/>
</dbReference>
<dbReference type="Gene3D" id="1.10.150.50">
    <property type="entry name" value="Transcription Factor, Ets-1"/>
    <property type="match status" value="1"/>
</dbReference>
<keyword evidence="3" id="KW-1185">Reference proteome</keyword>
<accession>A0A8S3UWW9</accession>
<evidence type="ECO:0000256" key="1">
    <source>
        <dbReference type="SAM" id="MobiDB-lite"/>
    </source>
</evidence>
<name>A0A8S3UWW9_MYTED</name>
<dbReference type="InterPro" id="IPR013761">
    <property type="entry name" value="SAM/pointed_sf"/>
</dbReference>
<feature type="region of interest" description="Disordered" evidence="1">
    <location>
        <begin position="384"/>
        <end position="431"/>
    </location>
</feature>